<dbReference type="PANTHER" id="PTHR39337:SF1">
    <property type="entry name" value="BLR5642 PROTEIN"/>
    <property type="match status" value="1"/>
</dbReference>
<dbReference type="Proteomes" id="UP000319578">
    <property type="component" value="Unassembled WGS sequence"/>
</dbReference>
<proteinExistence type="predicted"/>
<gene>
    <name evidence="2" type="ORF">ADS79_29790</name>
    <name evidence="1" type="ORF">BRE01_23160</name>
</gene>
<dbReference type="STRING" id="54915.ADS79_29790"/>
<dbReference type="EMBL" id="LGIQ01000011">
    <property type="protein sequence ID" value="KNB70016.1"/>
    <property type="molecule type" value="Genomic_DNA"/>
</dbReference>
<dbReference type="OrthoDB" id="9789109at2"/>
<dbReference type="EMBL" id="BJON01000009">
    <property type="protein sequence ID" value="GED68614.1"/>
    <property type="molecule type" value="Genomic_DNA"/>
</dbReference>
<organism evidence="2 3">
    <name type="scientific">Brevibacillus reuszeri</name>
    <dbReference type="NCBI Taxonomy" id="54915"/>
    <lineage>
        <taxon>Bacteria</taxon>
        <taxon>Bacillati</taxon>
        <taxon>Bacillota</taxon>
        <taxon>Bacilli</taxon>
        <taxon>Bacillales</taxon>
        <taxon>Paenibacillaceae</taxon>
        <taxon>Brevibacillus</taxon>
    </lineage>
</organism>
<reference evidence="3" key="1">
    <citation type="submission" date="2015-07" db="EMBL/GenBank/DDBJ databases">
        <title>Genome sequencing project for genomic taxonomy and phylogenomics of Bacillus-like bacteria.</title>
        <authorList>
            <person name="Liu B."/>
            <person name="Wang J."/>
            <person name="Zhu Y."/>
            <person name="Liu G."/>
            <person name="Chen Q."/>
            <person name="Chen Z."/>
            <person name="Lan J."/>
            <person name="Che J."/>
            <person name="Ge C."/>
            <person name="Shi H."/>
            <person name="Pan Z."/>
            <person name="Liu X."/>
        </authorList>
    </citation>
    <scope>NUCLEOTIDE SEQUENCE [LARGE SCALE GENOMIC DNA]</scope>
    <source>
        <strain evidence="3">DSM 9887</strain>
    </source>
</reference>
<reference evidence="2" key="2">
    <citation type="submission" date="2015-07" db="EMBL/GenBank/DDBJ databases">
        <title>MeaNS - Measles Nucleotide Surveillance Program.</title>
        <authorList>
            <person name="Tran T."/>
            <person name="Druce J."/>
        </authorList>
    </citation>
    <scope>NUCLEOTIDE SEQUENCE</scope>
    <source>
        <strain evidence="2">DSM 9887</strain>
    </source>
</reference>
<dbReference type="PATRIC" id="fig|54915.3.peg.5178"/>
<reference evidence="1 4" key="3">
    <citation type="submission" date="2019-06" db="EMBL/GenBank/DDBJ databases">
        <title>Whole genome shotgun sequence of Brevibacillus reuszeri NBRC 15719.</title>
        <authorList>
            <person name="Hosoyama A."/>
            <person name="Uohara A."/>
            <person name="Ohji S."/>
            <person name="Ichikawa N."/>
        </authorList>
    </citation>
    <scope>NUCLEOTIDE SEQUENCE [LARGE SCALE GENOMIC DNA]</scope>
    <source>
        <strain evidence="1 4">NBRC 15719</strain>
    </source>
</reference>
<evidence type="ECO:0000313" key="3">
    <source>
        <dbReference type="Proteomes" id="UP000036834"/>
    </source>
</evidence>
<evidence type="ECO:0000313" key="1">
    <source>
        <dbReference type="EMBL" id="GED68614.1"/>
    </source>
</evidence>
<evidence type="ECO:0000313" key="2">
    <source>
        <dbReference type="EMBL" id="KNB70016.1"/>
    </source>
</evidence>
<evidence type="ECO:0000313" key="4">
    <source>
        <dbReference type="Proteomes" id="UP000319578"/>
    </source>
</evidence>
<dbReference type="Pfam" id="PF04343">
    <property type="entry name" value="DUF488"/>
    <property type="match status" value="1"/>
</dbReference>
<keyword evidence="4" id="KW-1185">Reference proteome</keyword>
<evidence type="ECO:0008006" key="5">
    <source>
        <dbReference type="Google" id="ProtNLM"/>
    </source>
</evidence>
<dbReference type="InterPro" id="IPR007438">
    <property type="entry name" value="DUF488"/>
</dbReference>
<dbReference type="AlphaFoldDB" id="A0A0K9YMX0"/>
<dbReference type="Proteomes" id="UP000036834">
    <property type="component" value="Unassembled WGS sequence"/>
</dbReference>
<protein>
    <recommendedName>
        <fullName evidence="5">DUF488 domain-containing protein</fullName>
    </recommendedName>
</protein>
<sequence>MLVTTIGFSKKSLRTFASTLQHHKVGRVIDTRLQNTSQLAGFAKKDDLEYVLELLNIEYIHDLSLAPTEPLLKAIKQKELSWGEFERTFTDLLQERKIETRMDELLGDRVPCFLCSEEKPHHCHRKLVVEYLREFDKRIEIVHL</sequence>
<dbReference type="PANTHER" id="PTHR39337">
    <property type="entry name" value="BLR5642 PROTEIN"/>
    <property type="match status" value="1"/>
</dbReference>
<accession>A0A0K9YMX0</accession>
<comment type="caution">
    <text evidence="2">The sequence shown here is derived from an EMBL/GenBank/DDBJ whole genome shotgun (WGS) entry which is preliminary data.</text>
</comment>
<dbReference type="RefSeq" id="WP_049742058.1">
    <property type="nucleotide sequence ID" value="NZ_BJON01000009.1"/>
</dbReference>
<name>A0A0K9YMX0_9BACL</name>